<keyword evidence="3" id="KW-1185">Reference proteome</keyword>
<reference evidence="2 3" key="1">
    <citation type="submission" date="2018-03" db="EMBL/GenBank/DDBJ databases">
        <authorList>
            <person name="Keele B.F."/>
        </authorList>
    </citation>
    <scope>NUCLEOTIDE SEQUENCE [LARGE SCALE GENOMIC DNA]</scope>
    <source>
        <strain evidence="2 3">CECT 8504</strain>
    </source>
</reference>
<feature type="domain" description="Pyrrolo-quinoline quinone repeat" evidence="1">
    <location>
        <begin position="366"/>
        <end position="428"/>
    </location>
</feature>
<dbReference type="Gene3D" id="2.130.10.10">
    <property type="entry name" value="YVTN repeat-like/Quinoprotein amine dehydrogenase"/>
    <property type="match status" value="1"/>
</dbReference>
<evidence type="ECO:0000259" key="1">
    <source>
        <dbReference type="Pfam" id="PF13360"/>
    </source>
</evidence>
<gene>
    <name evidence="2" type="primary">bamB</name>
    <name evidence="2" type="ORF">PAA8504_01578</name>
</gene>
<dbReference type="RefSeq" id="WP_245897563.1">
    <property type="nucleotide sequence ID" value="NZ_ONZF01000003.1"/>
</dbReference>
<evidence type="ECO:0000313" key="3">
    <source>
        <dbReference type="Proteomes" id="UP000244912"/>
    </source>
</evidence>
<dbReference type="Pfam" id="PF13360">
    <property type="entry name" value="PQQ_2"/>
    <property type="match status" value="2"/>
</dbReference>
<protein>
    <submittedName>
        <fullName evidence="2">Outer membrane protein assembly factor BamB</fullName>
    </submittedName>
</protein>
<organism evidence="2 3">
    <name type="scientific">Palleronia abyssalis</name>
    <dbReference type="NCBI Taxonomy" id="1501240"/>
    <lineage>
        <taxon>Bacteria</taxon>
        <taxon>Pseudomonadati</taxon>
        <taxon>Pseudomonadota</taxon>
        <taxon>Alphaproteobacteria</taxon>
        <taxon>Rhodobacterales</taxon>
        <taxon>Roseobacteraceae</taxon>
        <taxon>Palleronia</taxon>
    </lineage>
</organism>
<dbReference type="InterPro" id="IPR002372">
    <property type="entry name" value="PQQ_rpt_dom"/>
</dbReference>
<dbReference type="Proteomes" id="UP000244912">
    <property type="component" value="Unassembled WGS sequence"/>
</dbReference>
<dbReference type="PANTHER" id="PTHR34512:SF30">
    <property type="entry name" value="OUTER MEMBRANE PROTEIN ASSEMBLY FACTOR BAMB"/>
    <property type="match status" value="1"/>
</dbReference>
<evidence type="ECO:0000313" key="2">
    <source>
        <dbReference type="EMBL" id="SPJ23763.1"/>
    </source>
</evidence>
<dbReference type="PANTHER" id="PTHR34512">
    <property type="entry name" value="CELL SURFACE PROTEIN"/>
    <property type="match status" value="1"/>
</dbReference>
<sequence>MVRIGLATVATLALLAGCGDREELLLGERMNLRAEDTVNVDRALPLSLPAPVAIADWTHTAYAPDHDIPHGALSANPGLRFSVDIGQAEDRRHRITASPVVASDRIFTVDSRARVMAHTISGQPIWSTDVSPVGETTEASGAGLAVSGGTLFVSTAYGQLLALDTGTGRQLWVQDLGAAASGPPTVSDGTVYVVGRDSTAWAINAENGRILWSEQGTPSSASVVGGAAPAVANGTIVFPFDSRELRGVLPGGTPIWTSALAGSRAGRVYASITDISADPVIAGDTVYAGSPSGRTNAYTLSSGTLIWSAEEGAMSPVVVTGGSVFAVTDQAELVRLNANDGSRVWGVSLPYFERTGIRRRKSVFTHNGPVLAGGRLWVASSDEKLRAFDPETGAQRGEIALPGGAASDPVVAGQTLYVVSRDGQLLAFR</sequence>
<dbReference type="InterPro" id="IPR011047">
    <property type="entry name" value="Quinoprotein_ADH-like_sf"/>
</dbReference>
<dbReference type="EMBL" id="ONZF01000003">
    <property type="protein sequence ID" value="SPJ23763.1"/>
    <property type="molecule type" value="Genomic_DNA"/>
</dbReference>
<dbReference type="SUPFAM" id="SSF50998">
    <property type="entry name" value="Quinoprotein alcohol dehydrogenase-like"/>
    <property type="match status" value="2"/>
</dbReference>
<dbReference type="SMART" id="SM00564">
    <property type="entry name" value="PQQ"/>
    <property type="match status" value="6"/>
</dbReference>
<proteinExistence type="predicted"/>
<name>A0A2R8BUF5_9RHOB</name>
<dbReference type="AlphaFoldDB" id="A0A2R8BUF5"/>
<accession>A0A2R8BUF5</accession>
<dbReference type="InterPro" id="IPR015943">
    <property type="entry name" value="WD40/YVTN_repeat-like_dom_sf"/>
</dbReference>
<dbReference type="InterPro" id="IPR018391">
    <property type="entry name" value="PQQ_b-propeller_rpt"/>
</dbReference>
<dbReference type="PROSITE" id="PS51257">
    <property type="entry name" value="PROKAR_LIPOPROTEIN"/>
    <property type="match status" value="1"/>
</dbReference>
<feature type="domain" description="Pyrrolo-quinoline quinone repeat" evidence="1">
    <location>
        <begin position="114"/>
        <end position="345"/>
    </location>
</feature>